<feature type="region of interest" description="Disordered" evidence="1">
    <location>
        <begin position="473"/>
        <end position="494"/>
    </location>
</feature>
<comment type="caution">
    <text evidence="2">The sequence shown here is derived from an EMBL/GenBank/DDBJ whole genome shotgun (WGS) entry which is preliminary data.</text>
</comment>
<gene>
    <name evidence="2" type="ORF">CBR_g53781</name>
</gene>
<proteinExistence type="predicted"/>
<sequence>MTGSVLGMPGQLANESIAEYRQRFETQLALIAAEEQRQLAAEALCLQAEAAATADKQRLQAEADTDTKARRKEAQDLLQRHETTSIERLKFWHFEPSEEHDDATPEEQHKEFMAKLMTRLDLKQSAPRPNAGETSNAPSSRQLEERVDHVVAMLGDISTFTAPATISSQQDTLKTEVQQLQLPNKNGNTTQHYKMPTFQIEKFDDYTHQDPVLWWEGFTTQLRILFVAKHTYIGALFLNSKGGCQIWLSHLATVHGVDVADLKDKISWEELTRLWKKRFIVDDAPALAINRLFAMTQGDTSTRDWLTKWQKIAAMPDLDLPFSHLRREFYNRSCAALSLALGDREQYVTFAEIIDKAREIIKTNRAAAHEKSAWQPTYVEKVKTGPRLQHVAAVQSDNIVEDPAATQASREGDQVAAVQPQSNNESRGTGKAKTASPTGNRQPAPWVKFHLTEAEYKWRGHYGCCYWCNSTKHKTSQCPDQGKEDVRPRINSGN</sequence>
<feature type="region of interest" description="Disordered" evidence="1">
    <location>
        <begin position="124"/>
        <end position="143"/>
    </location>
</feature>
<dbReference type="AlphaFoldDB" id="A0A388K6Y2"/>
<dbReference type="EMBL" id="BFEA01000066">
    <property type="protein sequence ID" value="GBG65810.1"/>
    <property type="molecule type" value="Genomic_DNA"/>
</dbReference>
<organism evidence="2 3">
    <name type="scientific">Chara braunii</name>
    <name type="common">Braun's stonewort</name>
    <dbReference type="NCBI Taxonomy" id="69332"/>
    <lineage>
        <taxon>Eukaryota</taxon>
        <taxon>Viridiplantae</taxon>
        <taxon>Streptophyta</taxon>
        <taxon>Charophyceae</taxon>
        <taxon>Charales</taxon>
        <taxon>Characeae</taxon>
        <taxon>Chara</taxon>
    </lineage>
</organism>
<evidence type="ECO:0000313" key="3">
    <source>
        <dbReference type="Proteomes" id="UP000265515"/>
    </source>
</evidence>
<feature type="region of interest" description="Disordered" evidence="1">
    <location>
        <begin position="403"/>
        <end position="444"/>
    </location>
</feature>
<evidence type="ECO:0000313" key="2">
    <source>
        <dbReference type="EMBL" id="GBG65810.1"/>
    </source>
</evidence>
<dbReference type="Proteomes" id="UP000265515">
    <property type="component" value="Unassembled WGS sequence"/>
</dbReference>
<evidence type="ECO:0008006" key="4">
    <source>
        <dbReference type="Google" id="ProtNLM"/>
    </source>
</evidence>
<feature type="compositionally biased region" description="Polar residues" evidence="1">
    <location>
        <begin position="132"/>
        <end position="141"/>
    </location>
</feature>
<evidence type="ECO:0000256" key="1">
    <source>
        <dbReference type="SAM" id="MobiDB-lite"/>
    </source>
</evidence>
<dbReference type="Gramene" id="GBG65810">
    <property type="protein sequence ID" value="GBG65810"/>
    <property type="gene ID" value="CBR_g53781"/>
</dbReference>
<reference evidence="2 3" key="1">
    <citation type="journal article" date="2018" name="Cell">
        <title>The Chara Genome: Secondary Complexity and Implications for Plant Terrestrialization.</title>
        <authorList>
            <person name="Nishiyama T."/>
            <person name="Sakayama H."/>
            <person name="Vries J.D."/>
            <person name="Buschmann H."/>
            <person name="Saint-Marcoux D."/>
            <person name="Ullrich K.K."/>
            <person name="Haas F.B."/>
            <person name="Vanderstraeten L."/>
            <person name="Becker D."/>
            <person name="Lang D."/>
            <person name="Vosolsobe S."/>
            <person name="Rombauts S."/>
            <person name="Wilhelmsson P.K.I."/>
            <person name="Janitza P."/>
            <person name="Kern R."/>
            <person name="Heyl A."/>
            <person name="Rumpler F."/>
            <person name="Villalobos L.I.A.C."/>
            <person name="Clay J.M."/>
            <person name="Skokan R."/>
            <person name="Toyoda A."/>
            <person name="Suzuki Y."/>
            <person name="Kagoshima H."/>
            <person name="Schijlen E."/>
            <person name="Tajeshwar N."/>
            <person name="Catarino B."/>
            <person name="Hetherington A.J."/>
            <person name="Saltykova A."/>
            <person name="Bonnot C."/>
            <person name="Breuninger H."/>
            <person name="Symeonidi A."/>
            <person name="Radhakrishnan G.V."/>
            <person name="Van Nieuwerburgh F."/>
            <person name="Deforce D."/>
            <person name="Chang C."/>
            <person name="Karol K.G."/>
            <person name="Hedrich R."/>
            <person name="Ulvskov P."/>
            <person name="Glockner G."/>
            <person name="Delwiche C.F."/>
            <person name="Petrasek J."/>
            <person name="Van de Peer Y."/>
            <person name="Friml J."/>
            <person name="Beilby M."/>
            <person name="Dolan L."/>
            <person name="Kohara Y."/>
            <person name="Sugano S."/>
            <person name="Fujiyama A."/>
            <person name="Delaux P.-M."/>
            <person name="Quint M."/>
            <person name="TheiBen G."/>
            <person name="Hagemann M."/>
            <person name="Harholt J."/>
            <person name="Dunand C."/>
            <person name="Zachgo S."/>
            <person name="Langdale J."/>
            <person name="Maumus F."/>
            <person name="Straeten D.V.D."/>
            <person name="Gould S.B."/>
            <person name="Rensing S.A."/>
        </authorList>
    </citation>
    <scope>NUCLEOTIDE SEQUENCE [LARGE SCALE GENOMIC DNA]</scope>
    <source>
        <strain evidence="2 3">S276</strain>
    </source>
</reference>
<name>A0A388K6Y2_CHABU</name>
<accession>A0A388K6Y2</accession>
<keyword evidence="3" id="KW-1185">Reference proteome</keyword>
<protein>
    <recommendedName>
        <fullName evidence="4">Retrotransposon gag domain-containing protein</fullName>
    </recommendedName>
</protein>